<keyword evidence="2" id="KW-1185">Reference proteome</keyword>
<reference evidence="1 2" key="1">
    <citation type="journal article" date="2014" name="Nat. Genet.">
        <title>Genome sequence of the hot pepper provides insights into the evolution of pungency in Capsicum species.</title>
        <authorList>
            <person name="Kim S."/>
            <person name="Park M."/>
            <person name="Yeom S.I."/>
            <person name="Kim Y.M."/>
            <person name="Lee J.M."/>
            <person name="Lee H.A."/>
            <person name="Seo E."/>
            <person name="Choi J."/>
            <person name="Cheong K."/>
            <person name="Kim K.T."/>
            <person name="Jung K."/>
            <person name="Lee G.W."/>
            <person name="Oh S.K."/>
            <person name="Bae C."/>
            <person name="Kim S.B."/>
            <person name="Lee H.Y."/>
            <person name="Kim S.Y."/>
            <person name="Kim M.S."/>
            <person name="Kang B.C."/>
            <person name="Jo Y.D."/>
            <person name="Yang H.B."/>
            <person name="Jeong H.J."/>
            <person name="Kang W.H."/>
            <person name="Kwon J.K."/>
            <person name="Shin C."/>
            <person name="Lim J.Y."/>
            <person name="Park J.H."/>
            <person name="Huh J.H."/>
            <person name="Kim J.S."/>
            <person name="Kim B.D."/>
            <person name="Cohen O."/>
            <person name="Paran I."/>
            <person name="Suh M.C."/>
            <person name="Lee S.B."/>
            <person name="Kim Y.K."/>
            <person name="Shin Y."/>
            <person name="Noh S.J."/>
            <person name="Park J."/>
            <person name="Seo Y.S."/>
            <person name="Kwon S.Y."/>
            <person name="Kim H.A."/>
            <person name="Park J.M."/>
            <person name="Kim H.J."/>
            <person name="Choi S.B."/>
            <person name="Bosland P.W."/>
            <person name="Reeves G."/>
            <person name="Jo S.H."/>
            <person name="Lee B.W."/>
            <person name="Cho H.T."/>
            <person name="Choi H.S."/>
            <person name="Lee M.S."/>
            <person name="Yu Y."/>
            <person name="Do Choi Y."/>
            <person name="Park B.S."/>
            <person name="van Deynze A."/>
            <person name="Ashrafi H."/>
            <person name="Hill T."/>
            <person name="Kim W.T."/>
            <person name="Pai H.S."/>
            <person name="Ahn H.K."/>
            <person name="Yeam I."/>
            <person name="Giovannoni J.J."/>
            <person name="Rose J.K."/>
            <person name="Sorensen I."/>
            <person name="Lee S.J."/>
            <person name="Kim R.W."/>
            <person name="Choi I.Y."/>
            <person name="Choi B.S."/>
            <person name="Lim J.S."/>
            <person name="Lee Y.H."/>
            <person name="Choi D."/>
        </authorList>
    </citation>
    <scope>NUCLEOTIDE SEQUENCE [LARGE SCALE GENOMIC DNA]</scope>
    <source>
        <strain evidence="2">cv. CM334</strain>
    </source>
</reference>
<dbReference type="Gramene" id="PHT76142">
    <property type="protein sequence ID" value="PHT76142"/>
    <property type="gene ID" value="T459_19664"/>
</dbReference>
<comment type="caution">
    <text evidence="1">The sequence shown here is derived from an EMBL/GenBank/DDBJ whole genome shotgun (WGS) entry which is preliminary data.</text>
</comment>
<evidence type="ECO:0008006" key="3">
    <source>
        <dbReference type="Google" id="ProtNLM"/>
    </source>
</evidence>
<dbReference type="Proteomes" id="UP000222542">
    <property type="component" value="Unassembled WGS sequence"/>
</dbReference>
<protein>
    <recommendedName>
        <fullName evidence="3">Wall-associated receptor kinase galacturonan-binding domain-containing protein</fullName>
    </recommendedName>
</protein>
<accession>A0A2G2Z293</accession>
<reference evidence="1 2" key="2">
    <citation type="journal article" date="2017" name="Genome Biol.">
        <title>New reference genome sequences of hot pepper reveal the massive evolution of plant disease-resistance genes by retroduplication.</title>
        <authorList>
            <person name="Kim S."/>
            <person name="Park J."/>
            <person name="Yeom S.I."/>
            <person name="Kim Y.M."/>
            <person name="Seo E."/>
            <person name="Kim K.T."/>
            <person name="Kim M.S."/>
            <person name="Lee J.M."/>
            <person name="Cheong K."/>
            <person name="Shin H.S."/>
            <person name="Kim S.B."/>
            <person name="Han K."/>
            <person name="Lee J."/>
            <person name="Park M."/>
            <person name="Lee H.A."/>
            <person name="Lee H.Y."/>
            <person name="Lee Y."/>
            <person name="Oh S."/>
            <person name="Lee J.H."/>
            <person name="Choi E."/>
            <person name="Choi E."/>
            <person name="Lee S.E."/>
            <person name="Jeon J."/>
            <person name="Kim H."/>
            <person name="Choi G."/>
            <person name="Song H."/>
            <person name="Lee J."/>
            <person name="Lee S.C."/>
            <person name="Kwon J.K."/>
            <person name="Lee H.Y."/>
            <person name="Koo N."/>
            <person name="Hong Y."/>
            <person name="Kim R.W."/>
            <person name="Kang W.H."/>
            <person name="Huh J.H."/>
            <person name="Kang B.C."/>
            <person name="Yang T.J."/>
            <person name="Lee Y.H."/>
            <person name="Bennetzen J.L."/>
            <person name="Choi D."/>
        </authorList>
    </citation>
    <scope>NUCLEOTIDE SEQUENCE [LARGE SCALE GENOMIC DNA]</scope>
    <source>
        <strain evidence="2">cv. CM334</strain>
    </source>
</reference>
<organism evidence="1 2">
    <name type="scientific">Capsicum annuum</name>
    <name type="common">Capsicum pepper</name>
    <dbReference type="NCBI Taxonomy" id="4072"/>
    <lineage>
        <taxon>Eukaryota</taxon>
        <taxon>Viridiplantae</taxon>
        <taxon>Streptophyta</taxon>
        <taxon>Embryophyta</taxon>
        <taxon>Tracheophyta</taxon>
        <taxon>Spermatophyta</taxon>
        <taxon>Magnoliopsida</taxon>
        <taxon>eudicotyledons</taxon>
        <taxon>Gunneridae</taxon>
        <taxon>Pentapetalae</taxon>
        <taxon>asterids</taxon>
        <taxon>lamiids</taxon>
        <taxon>Solanales</taxon>
        <taxon>Solanaceae</taxon>
        <taxon>Solanoideae</taxon>
        <taxon>Capsiceae</taxon>
        <taxon>Capsicum</taxon>
    </lineage>
</organism>
<dbReference type="EMBL" id="AYRZ02000007">
    <property type="protein sequence ID" value="PHT76142.1"/>
    <property type="molecule type" value="Genomic_DNA"/>
</dbReference>
<gene>
    <name evidence="1" type="ORF">T459_19664</name>
</gene>
<name>A0A2G2Z293_CAPAN</name>
<evidence type="ECO:0000313" key="1">
    <source>
        <dbReference type="EMBL" id="PHT76142.1"/>
    </source>
</evidence>
<evidence type="ECO:0000313" key="2">
    <source>
        <dbReference type="Proteomes" id="UP000222542"/>
    </source>
</evidence>
<dbReference type="AlphaFoldDB" id="A0A2G2Z293"/>
<sequence>MNGTANGIKNYYHLVTSLTISANLSPNYMMMVDQIKLICFSLSFGDAMLLTHNHLIAKPNYNKSCGNGSIHFPFGVTEDCTLHNKFLFTYDYSFQVPNFFPITAVLKSQAYPWVGATSYLTVHIQRLLL</sequence>
<proteinExistence type="predicted"/>